<feature type="transmembrane region" description="Helical" evidence="1">
    <location>
        <begin position="31"/>
        <end position="49"/>
    </location>
</feature>
<accession>A0A3G5AA44</accession>
<keyword evidence="1" id="KW-0812">Transmembrane</keyword>
<feature type="transmembrane region" description="Helical" evidence="1">
    <location>
        <begin position="79"/>
        <end position="99"/>
    </location>
</feature>
<organism evidence="2">
    <name type="scientific">Hyperionvirus sp</name>
    <dbReference type="NCBI Taxonomy" id="2487770"/>
    <lineage>
        <taxon>Viruses</taxon>
        <taxon>Varidnaviria</taxon>
        <taxon>Bamfordvirae</taxon>
        <taxon>Nucleocytoviricota</taxon>
        <taxon>Megaviricetes</taxon>
        <taxon>Imitervirales</taxon>
        <taxon>Mimiviridae</taxon>
        <taxon>Klosneuvirinae</taxon>
    </lineage>
</organism>
<reference evidence="2" key="1">
    <citation type="submission" date="2018-10" db="EMBL/GenBank/DDBJ databases">
        <title>Hidden diversity of soil giant viruses.</title>
        <authorList>
            <person name="Schulz F."/>
            <person name="Alteio L."/>
            <person name="Goudeau D."/>
            <person name="Ryan E.M."/>
            <person name="Malmstrom R.R."/>
            <person name="Blanchard J."/>
            <person name="Woyke T."/>
        </authorList>
    </citation>
    <scope>NUCLEOTIDE SEQUENCE</scope>
    <source>
        <strain evidence="2">HYV1</strain>
    </source>
</reference>
<protein>
    <submittedName>
        <fullName evidence="2">Uncharacterized protein</fullName>
    </submittedName>
</protein>
<keyword evidence="1" id="KW-0472">Membrane</keyword>
<name>A0A3G5AA44_9VIRU</name>
<feature type="transmembrane region" description="Helical" evidence="1">
    <location>
        <begin position="9"/>
        <end position="25"/>
    </location>
</feature>
<evidence type="ECO:0000256" key="1">
    <source>
        <dbReference type="SAM" id="Phobius"/>
    </source>
</evidence>
<proteinExistence type="predicted"/>
<gene>
    <name evidence="2" type="ORF">Hyperionvirus17_40</name>
</gene>
<keyword evidence="1" id="KW-1133">Transmembrane helix</keyword>
<sequence>MIFTNVKKIDQAILFALLGYMWFIFTTKLDVHFNVIILLLLLSAFIYDFKANEKTTEIETDPNLSKTQKEQLIQSQTNYRIYFILLILAVTAVGTTFYINKKSIQYGGGEFDVVKFIFY</sequence>
<dbReference type="EMBL" id="MK072399">
    <property type="protein sequence ID" value="AYV84120.1"/>
    <property type="molecule type" value="Genomic_DNA"/>
</dbReference>
<evidence type="ECO:0000313" key="2">
    <source>
        <dbReference type="EMBL" id="AYV84120.1"/>
    </source>
</evidence>